<sequence length="150" mass="17396">MDRLEPDGNGVLNKSVPVMMRHYLRIANSKHRVALARVLLSGHRYAIEALRRVEGIVERENRWCRLCGVGVESPEHVWFECRGRTELGTLRRRLALDITKGCSQREVNWILDGQGVCEHLKRLVAVRNSVTMVAQFAYEVEELMKVWVDW</sequence>
<organism evidence="1 2">
    <name type="scientific">Coprinellus micaceus</name>
    <name type="common">Glistening ink-cap mushroom</name>
    <name type="synonym">Coprinus micaceus</name>
    <dbReference type="NCBI Taxonomy" id="71717"/>
    <lineage>
        <taxon>Eukaryota</taxon>
        <taxon>Fungi</taxon>
        <taxon>Dikarya</taxon>
        <taxon>Basidiomycota</taxon>
        <taxon>Agaricomycotina</taxon>
        <taxon>Agaricomycetes</taxon>
        <taxon>Agaricomycetidae</taxon>
        <taxon>Agaricales</taxon>
        <taxon>Agaricineae</taxon>
        <taxon>Psathyrellaceae</taxon>
        <taxon>Coprinellus</taxon>
    </lineage>
</organism>
<comment type="caution">
    <text evidence="1">The sequence shown here is derived from an EMBL/GenBank/DDBJ whole genome shotgun (WGS) entry which is preliminary data.</text>
</comment>
<dbReference type="EMBL" id="QPFP01000034">
    <property type="protein sequence ID" value="TEB28173.1"/>
    <property type="molecule type" value="Genomic_DNA"/>
</dbReference>
<dbReference type="OrthoDB" id="3262758at2759"/>
<reference evidence="1 2" key="1">
    <citation type="journal article" date="2019" name="Nat. Ecol. Evol.">
        <title>Megaphylogeny resolves global patterns of mushroom evolution.</title>
        <authorList>
            <person name="Varga T."/>
            <person name="Krizsan K."/>
            <person name="Foldi C."/>
            <person name="Dima B."/>
            <person name="Sanchez-Garcia M."/>
            <person name="Sanchez-Ramirez S."/>
            <person name="Szollosi G.J."/>
            <person name="Szarkandi J.G."/>
            <person name="Papp V."/>
            <person name="Albert L."/>
            <person name="Andreopoulos W."/>
            <person name="Angelini C."/>
            <person name="Antonin V."/>
            <person name="Barry K.W."/>
            <person name="Bougher N.L."/>
            <person name="Buchanan P."/>
            <person name="Buyck B."/>
            <person name="Bense V."/>
            <person name="Catcheside P."/>
            <person name="Chovatia M."/>
            <person name="Cooper J."/>
            <person name="Damon W."/>
            <person name="Desjardin D."/>
            <person name="Finy P."/>
            <person name="Geml J."/>
            <person name="Haridas S."/>
            <person name="Hughes K."/>
            <person name="Justo A."/>
            <person name="Karasinski D."/>
            <person name="Kautmanova I."/>
            <person name="Kiss B."/>
            <person name="Kocsube S."/>
            <person name="Kotiranta H."/>
            <person name="LaButti K.M."/>
            <person name="Lechner B.E."/>
            <person name="Liimatainen K."/>
            <person name="Lipzen A."/>
            <person name="Lukacs Z."/>
            <person name="Mihaltcheva S."/>
            <person name="Morgado L.N."/>
            <person name="Niskanen T."/>
            <person name="Noordeloos M.E."/>
            <person name="Ohm R.A."/>
            <person name="Ortiz-Santana B."/>
            <person name="Ovrebo C."/>
            <person name="Racz N."/>
            <person name="Riley R."/>
            <person name="Savchenko A."/>
            <person name="Shiryaev A."/>
            <person name="Soop K."/>
            <person name="Spirin V."/>
            <person name="Szebenyi C."/>
            <person name="Tomsovsky M."/>
            <person name="Tulloss R.E."/>
            <person name="Uehling J."/>
            <person name="Grigoriev I.V."/>
            <person name="Vagvolgyi C."/>
            <person name="Papp T."/>
            <person name="Martin F.M."/>
            <person name="Miettinen O."/>
            <person name="Hibbett D.S."/>
            <person name="Nagy L.G."/>
        </authorList>
    </citation>
    <scope>NUCLEOTIDE SEQUENCE [LARGE SCALE GENOMIC DNA]</scope>
    <source>
        <strain evidence="1 2">FP101781</strain>
    </source>
</reference>
<proteinExistence type="predicted"/>
<evidence type="ECO:0000313" key="2">
    <source>
        <dbReference type="Proteomes" id="UP000298030"/>
    </source>
</evidence>
<keyword evidence="2" id="KW-1185">Reference proteome</keyword>
<dbReference type="Proteomes" id="UP000298030">
    <property type="component" value="Unassembled WGS sequence"/>
</dbReference>
<gene>
    <name evidence="1" type="ORF">FA13DRAFT_1874176</name>
</gene>
<evidence type="ECO:0000313" key="1">
    <source>
        <dbReference type="EMBL" id="TEB28173.1"/>
    </source>
</evidence>
<dbReference type="AlphaFoldDB" id="A0A4Y7T201"/>
<name>A0A4Y7T201_COPMI</name>
<protein>
    <recommendedName>
        <fullName evidence="3">Reverse transcriptase zinc-binding domain-containing protein</fullName>
    </recommendedName>
</protein>
<evidence type="ECO:0008006" key="3">
    <source>
        <dbReference type="Google" id="ProtNLM"/>
    </source>
</evidence>
<accession>A0A4Y7T201</accession>